<dbReference type="InterPro" id="IPR011652">
    <property type="entry name" value="MORN_2"/>
</dbReference>
<proteinExistence type="predicted"/>
<evidence type="ECO:0000313" key="2">
    <source>
        <dbReference type="Proteomes" id="UP000054742"/>
    </source>
</evidence>
<organism evidence="1 2">
    <name type="scientific">Legionella brunensis</name>
    <dbReference type="NCBI Taxonomy" id="29422"/>
    <lineage>
        <taxon>Bacteria</taxon>
        <taxon>Pseudomonadati</taxon>
        <taxon>Pseudomonadota</taxon>
        <taxon>Gammaproteobacteria</taxon>
        <taxon>Legionellales</taxon>
        <taxon>Legionellaceae</taxon>
        <taxon>Legionella</taxon>
    </lineage>
</organism>
<comment type="caution">
    <text evidence="1">The sequence shown here is derived from an EMBL/GenBank/DDBJ whole genome shotgun (WGS) entry which is preliminary data.</text>
</comment>
<sequence>MYLNNCNKLFIIGFFFCLWAENGMAEEVTKQYPNGTLKSVRNYENGKISYEVLFLNGKTELVKEFYENGKLEKEFHYKNGKREGIQQTYYATGDLKSEWLLVAGEKIHGTYTVYYKNKQIHYSGNYRNGELEGVVKAFYENGKPEAVISYHNGKWHGDSKEYFENGSVKSQAIFENGSGLEKRFYKSGELREEMPFIDNEENGIAIGFYKSGELKYEDLYKNDQIISRKFYSKEGELKFKQSYTDSWLWGEIINKFLKDSPSKKPVIKIEYKKDGELKSKTIFINKASNIYYQELYKNNVLRAKNILWGNKKLNQKTYNEHGKLKFNKNHILPDNALWEFLVFMLAFMWIRWILKDLIKDGVKEALEDSHYTLQSIIEDSRG</sequence>
<dbReference type="Gene3D" id="3.90.930.1">
    <property type="match status" value="2"/>
</dbReference>
<dbReference type="PATRIC" id="fig|29422.6.peg.268"/>
<accession>A0A0W0SVT2</accession>
<dbReference type="AlphaFoldDB" id="A0A0W0SVT2"/>
<gene>
    <name evidence="1" type="ORF">Lbru_0258</name>
</gene>
<dbReference type="Proteomes" id="UP000054742">
    <property type="component" value="Unassembled WGS sequence"/>
</dbReference>
<dbReference type="Pfam" id="PF07661">
    <property type="entry name" value="MORN_2"/>
    <property type="match status" value="7"/>
</dbReference>
<name>A0A0W0SVT2_9GAMM</name>
<dbReference type="SUPFAM" id="SSF82185">
    <property type="entry name" value="Histone H3 K4-specific methyltransferase SET7/9 N-terminal domain"/>
    <property type="match status" value="3"/>
</dbReference>
<keyword evidence="2" id="KW-1185">Reference proteome</keyword>
<dbReference type="EMBL" id="LNXV01000003">
    <property type="protein sequence ID" value="KTC87029.1"/>
    <property type="molecule type" value="Genomic_DNA"/>
</dbReference>
<dbReference type="Gene3D" id="2.20.110.10">
    <property type="entry name" value="Histone H3 K4-specific methyltransferase SET7/9 N-terminal domain"/>
    <property type="match status" value="1"/>
</dbReference>
<dbReference type="STRING" id="29422.Lbru_0258"/>
<protein>
    <submittedName>
        <fullName evidence="1">MORN repeat variant</fullName>
    </submittedName>
</protein>
<reference evidence="1 2" key="1">
    <citation type="submission" date="2015-11" db="EMBL/GenBank/DDBJ databases">
        <title>Genomic analysis of 38 Legionella species identifies large and diverse effector repertoires.</title>
        <authorList>
            <person name="Burstein D."/>
            <person name="Amaro F."/>
            <person name="Zusman T."/>
            <person name="Lifshitz Z."/>
            <person name="Cohen O."/>
            <person name="Gilbert J.A."/>
            <person name="Pupko T."/>
            <person name="Shuman H.A."/>
            <person name="Segal G."/>
        </authorList>
    </citation>
    <scope>NUCLEOTIDE SEQUENCE [LARGE SCALE GENOMIC DNA]</scope>
    <source>
        <strain evidence="1 2">ATCC 43878</strain>
    </source>
</reference>
<evidence type="ECO:0000313" key="1">
    <source>
        <dbReference type="EMBL" id="KTC87029.1"/>
    </source>
</evidence>